<keyword evidence="2" id="KW-1185">Reference proteome</keyword>
<dbReference type="EMBL" id="VHJB01000061">
    <property type="protein sequence ID" value="TPV37174.1"/>
    <property type="molecule type" value="Genomic_DNA"/>
</dbReference>
<proteinExistence type="predicted"/>
<dbReference type="RefSeq" id="WP_140915917.1">
    <property type="nucleotide sequence ID" value="NZ_CP045721.1"/>
</dbReference>
<dbReference type="GeneID" id="90523080"/>
<accession>A0ABY2ZK42</accession>
<dbReference type="Proteomes" id="UP000315469">
    <property type="component" value="Unassembled WGS sequence"/>
</dbReference>
<comment type="caution">
    <text evidence="1">The sequence shown here is derived from an EMBL/GenBank/DDBJ whole genome shotgun (WGS) entry which is preliminary data.</text>
</comment>
<evidence type="ECO:0000313" key="1">
    <source>
        <dbReference type="EMBL" id="TPV37174.1"/>
    </source>
</evidence>
<evidence type="ECO:0000313" key="2">
    <source>
        <dbReference type="Proteomes" id="UP000315469"/>
    </source>
</evidence>
<gene>
    <name evidence="1" type="ORF">FJW02_09655</name>
</gene>
<organism evidence="1 2">
    <name type="scientific">Pantoea eucalypti</name>
    <dbReference type="NCBI Taxonomy" id="470933"/>
    <lineage>
        <taxon>Bacteria</taxon>
        <taxon>Pseudomonadati</taxon>
        <taxon>Pseudomonadota</taxon>
        <taxon>Gammaproteobacteria</taxon>
        <taxon>Enterobacterales</taxon>
        <taxon>Erwiniaceae</taxon>
        <taxon>Pantoea</taxon>
    </lineage>
</organism>
<name>A0ABY2ZK42_9GAMM</name>
<sequence length="255" mass="29287">MSFTKRLLEEAEEEEAMNEWLRDHVDWGVVEGDPEWEEAKQEYLAGLTWEPDWEQENFEQELARLTQDDLAHASFFNQMSALEDDLPDSPSESLLKMTYSYSVTLMETCLGDMIKSVVLSDDYYLKNAITSVTELKIIKLSLMEVYSDNTVVKKVVLKTLSDYLYHNIEKIVPVYSAILGEKTPADVRNNMPSVILIAKVRHDIVHRNGVDKDGNYVPLNKEILLKAMKDIKEFVDHMKASIDASMYNRTSNPVP</sequence>
<reference evidence="1 2" key="1">
    <citation type="submission" date="2019-06" db="EMBL/GenBank/DDBJ databases">
        <title>Taxogenomics and systematics of the genus Pantoea.</title>
        <authorList>
            <person name="Tambong J.T."/>
        </authorList>
    </citation>
    <scope>NUCLEOTIDE SEQUENCE [LARGE SCALE GENOMIC DNA]</scope>
    <source>
        <strain evidence="1 2">LMG 24197</strain>
    </source>
</reference>
<evidence type="ECO:0008006" key="3">
    <source>
        <dbReference type="Google" id="ProtNLM"/>
    </source>
</evidence>
<protein>
    <recommendedName>
        <fullName evidence="3">RiboL-PSP-HEPN domain-containing protein</fullName>
    </recommendedName>
</protein>